<sequence>MLKEKSRYIPDIVTRDDIGGIDFPYGKDGKWGFGLANIIESRKNEKNSKYNTEGDFLVLFQKLAKTLESGELHEVKIIQIGWQ</sequence>
<dbReference type="RefSeq" id="WP_108976745.1">
    <property type="nucleotide sequence ID" value="NZ_BFBB01000007.1"/>
</dbReference>
<proteinExistence type="predicted"/>
<gene>
    <name evidence="1" type="ORF">LPTSP4_22700</name>
</gene>
<protein>
    <submittedName>
        <fullName evidence="1">Uncharacterized protein</fullName>
    </submittedName>
</protein>
<comment type="caution">
    <text evidence="1">The sequence shown here is derived from an EMBL/GenBank/DDBJ whole genome shotgun (WGS) entry which is preliminary data.</text>
</comment>
<dbReference type="Proteomes" id="UP000245133">
    <property type="component" value="Unassembled WGS sequence"/>
</dbReference>
<dbReference type="AlphaFoldDB" id="A0A2P2E1H6"/>
<name>A0A2P2E1H6_9LEPT</name>
<organism evidence="1 2">
    <name type="scientific">Leptospira ryugenii</name>
    <dbReference type="NCBI Taxonomy" id="1917863"/>
    <lineage>
        <taxon>Bacteria</taxon>
        <taxon>Pseudomonadati</taxon>
        <taxon>Spirochaetota</taxon>
        <taxon>Spirochaetia</taxon>
        <taxon>Leptospirales</taxon>
        <taxon>Leptospiraceae</taxon>
        <taxon>Leptospira</taxon>
    </lineage>
</organism>
<reference evidence="1 2" key="1">
    <citation type="submission" date="2018-02" db="EMBL/GenBank/DDBJ databases">
        <title>Novel Leptospira species isolated from soil and water in Japan.</title>
        <authorList>
            <person name="Nakao R."/>
            <person name="Masuzawa T."/>
        </authorList>
    </citation>
    <scope>NUCLEOTIDE SEQUENCE [LARGE SCALE GENOMIC DNA]</scope>
    <source>
        <strain evidence="1 2">YH101</strain>
    </source>
</reference>
<accession>A0A2P2E1H6</accession>
<dbReference type="EMBL" id="BFBB01000007">
    <property type="protein sequence ID" value="GBF50743.1"/>
    <property type="molecule type" value="Genomic_DNA"/>
</dbReference>
<keyword evidence="2" id="KW-1185">Reference proteome</keyword>
<evidence type="ECO:0000313" key="1">
    <source>
        <dbReference type="EMBL" id="GBF50743.1"/>
    </source>
</evidence>
<evidence type="ECO:0000313" key="2">
    <source>
        <dbReference type="Proteomes" id="UP000245133"/>
    </source>
</evidence>